<evidence type="ECO:0000256" key="2">
    <source>
        <dbReference type="SAM" id="Phobius"/>
    </source>
</evidence>
<accession>A0ABW7C918</accession>
<gene>
    <name evidence="3" type="ORF">VPK24_08435</name>
</gene>
<evidence type="ECO:0008006" key="5">
    <source>
        <dbReference type="Google" id="ProtNLM"/>
    </source>
</evidence>
<comment type="caution">
    <text evidence="3">The sequence shown here is derived from an EMBL/GenBank/DDBJ whole genome shotgun (WGS) entry which is preliminary data.</text>
</comment>
<name>A0ABW7C918_9CYAN</name>
<dbReference type="EMBL" id="JAZAQF010000049">
    <property type="protein sequence ID" value="MFG3817663.1"/>
    <property type="molecule type" value="Genomic_DNA"/>
</dbReference>
<feature type="compositionally biased region" description="Low complexity" evidence="1">
    <location>
        <begin position="213"/>
        <end position="227"/>
    </location>
</feature>
<sequence>MNRSARQSRLSQARFQLRPGVPTLGAIALLLPLVGCGFSFKADIQNGNLVVNSGYEISETLLNQSPISFKGDPASFVETIDRFEIQEGQVRAFGKFVCPDKRLEPGSLDFVLQASSQQLLEAKIARVDSPCITLADPRIITVNQLLADSFQRLAAGTREIEVTQVKVGDQKIAIDFQWVTPLESPSPAASPAAPDRPANSPSTPNNQAPSDSLPNNPLPNNQPGTDI</sequence>
<feature type="compositionally biased region" description="Low complexity" evidence="1">
    <location>
        <begin position="185"/>
        <end position="202"/>
    </location>
</feature>
<evidence type="ECO:0000313" key="3">
    <source>
        <dbReference type="EMBL" id="MFG3817663.1"/>
    </source>
</evidence>
<keyword evidence="2" id="KW-1133">Transmembrane helix</keyword>
<feature type="transmembrane region" description="Helical" evidence="2">
    <location>
        <begin position="21"/>
        <end position="40"/>
    </location>
</feature>
<dbReference type="Proteomes" id="UP001604335">
    <property type="component" value="Unassembled WGS sequence"/>
</dbReference>
<keyword evidence="4" id="KW-1185">Reference proteome</keyword>
<keyword evidence="2" id="KW-0812">Transmembrane</keyword>
<keyword evidence="2" id="KW-0472">Membrane</keyword>
<feature type="region of interest" description="Disordered" evidence="1">
    <location>
        <begin position="183"/>
        <end position="227"/>
    </location>
</feature>
<reference evidence="4" key="1">
    <citation type="journal article" date="2024" name="Algal Res.">
        <title>Biochemical, toxicological and genomic investigation of a high-biomass producing Limnothrix strain isolated from Italian shallow drinking water reservoir.</title>
        <authorList>
            <person name="Simonazzi M."/>
            <person name="Shishido T.K."/>
            <person name="Delbaje E."/>
            <person name="Wahlsten M."/>
            <person name="Fewer D.P."/>
            <person name="Sivonen K."/>
            <person name="Pezzolesi L."/>
            <person name="Pistocchi R."/>
        </authorList>
    </citation>
    <scope>NUCLEOTIDE SEQUENCE [LARGE SCALE GENOMIC DNA]</scope>
    <source>
        <strain evidence="4">LRLZ20PSL1</strain>
    </source>
</reference>
<evidence type="ECO:0000313" key="4">
    <source>
        <dbReference type="Proteomes" id="UP001604335"/>
    </source>
</evidence>
<proteinExistence type="predicted"/>
<organism evidence="3 4">
    <name type="scientific">Limnothrix redekei LRLZ20PSL1</name>
    <dbReference type="NCBI Taxonomy" id="3112953"/>
    <lineage>
        <taxon>Bacteria</taxon>
        <taxon>Bacillati</taxon>
        <taxon>Cyanobacteriota</taxon>
        <taxon>Cyanophyceae</taxon>
        <taxon>Pseudanabaenales</taxon>
        <taxon>Pseudanabaenaceae</taxon>
        <taxon>Limnothrix</taxon>
    </lineage>
</organism>
<evidence type="ECO:0000256" key="1">
    <source>
        <dbReference type="SAM" id="MobiDB-lite"/>
    </source>
</evidence>
<feature type="compositionally biased region" description="Polar residues" evidence="1">
    <location>
        <begin position="203"/>
        <end position="212"/>
    </location>
</feature>
<dbReference type="RefSeq" id="WP_393012125.1">
    <property type="nucleotide sequence ID" value="NZ_JAZAQF010000049.1"/>
</dbReference>
<protein>
    <recommendedName>
        <fullName evidence="5">DUF2993 domain-containing protein</fullName>
    </recommendedName>
</protein>